<protein>
    <submittedName>
        <fullName evidence="1">Uncharacterized protein</fullName>
    </submittedName>
</protein>
<sequence>MTKFLFSVITAIAIYIVVFQSGINQRFLCHAGELMDKFKQSDYNLSFERMERVRFSKQYMQYFEVVTFKYNRTSAVSNLTWSFKIDVGKKLEIVVQAYRFASNEYRLFPLRMQLNYCDAIEKDIIGLQNALKSPCGNSFAGCPILKNRVGGFCKWSPDPAHFPPNIPDGKYMVELQGTFDLNEMFVLHGYGTVFRPIAKK</sequence>
<dbReference type="InterPro" id="IPR010512">
    <property type="entry name" value="DUF1091"/>
</dbReference>
<dbReference type="Pfam" id="PF06477">
    <property type="entry name" value="DUF1091"/>
    <property type="match status" value="1"/>
</dbReference>
<dbReference type="Proteomes" id="UP000801492">
    <property type="component" value="Unassembled WGS sequence"/>
</dbReference>
<dbReference type="AlphaFoldDB" id="A0A8K0CM03"/>
<dbReference type="EMBL" id="VTPC01080172">
    <property type="protein sequence ID" value="KAF2888066.1"/>
    <property type="molecule type" value="Genomic_DNA"/>
</dbReference>
<dbReference type="OrthoDB" id="7925769at2759"/>
<gene>
    <name evidence="1" type="ORF">ILUMI_18106</name>
</gene>
<comment type="caution">
    <text evidence="1">The sequence shown here is derived from an EMBL/GenBank/DDBJ whole genome shotgun (WGS) entry which is preliminary data.</text>
</comment>
<organism evidence="1 2">
    <name type="scientific">Ignelater luminosus</name>
    <name type="common">Cucubano</name>
    <name type="synonym">Pyrophorus luminosus</name>
    <dbReference type="NCBI Taxonomy" id="2038154"/>
    <lineage>
        <taxon>Eukaryota</taxon>
        <taxon>Metazoa</taxon>
        <taxon>Ecdysozoa</taxon>
        <taxon>Arthropoda</taxon>
        <taxon>Hexapoda</taxon>
        <taxon>Insecta</taxon>
        <taxon>Pterygota</taxon>
        <taxon>Neoptera</taxon>
        <taxon>Endopterygota</taxon>
        <taxon>Coleoptera</taxon>
        <taxon>Polyphaga</taxon>
        <taxon>Elateriformia</taxon>
        <taxon>Elateroidea</taxon>
        <taxon>Elateridae</taxon>
        <taxon>Agrypninae</taxon>
        <taxon>Pyrophorini</taxon>
        <taxon>Ignelater</taxon>
    </lineage>
</organism>
<proteinExistence type="predicted"/>
<keyword evidence="2" id="KW-1185">Reference proteome</keyword>
<evidence type="ECO:0000313" key="1">
    <source>
        <dbReference type="EMBL" id="KAF2888066.1"/>
    </source>
</evidence>
<evidence type="ECO:0000313" key="2">
    <source>
        <dbReference type="Proteomes" id="UP000801492"/>
    </source>
</evidence>
<accession>A0A8K0CM03</accession>
<reference evidence="1" key="1">
    <citation type="submission" date="2019-08" db="EMBL/GenBank/DDBJ databases">
        <title>The genome of the North American firefly Photinus pyralis.</title>
        <authorList>
            <consortium name="Photinus pyralis genome working group"/>
            <person name="Fallon T.R."/>
            <person name="Sander Lower S.E."/>
            <person name="Weng J.-K."/>
        </authorList>
    </citation>
    <scope>NUCLEOTIDE SEQUENCE</scope>
    <source>
        <strain evidence="1">TRF0915ILg1</strain>
        <tissue evidence="1">Whole body</tissue>
    </source>
</reference>
<name>A0A8K0CM03_IGNLU</name>